<keyword evidence="2" id="KW-1185">Reference proteome</keyword>
<reference evidence="1 2" key="1">
    <citation type="journal article" date="2021" name="Sci. Rep.">
        <title>Chromosome anchoring in Senegalese sole (Solea senegalensis) reveals sex-associated markers and genome rearrangements in flatfish.</title>
        <authorList>
            <person name="Guerrero-Cozar I."/>
            <person name="Gomez-Garrido J."/>
            <person name="Berbel C."/>
            <person name="Martinez-Blanch J.F."/>
            <person name="Alioto T."/>
            <person name="Claros M.G."/>
            <person name="Gagnaire P.A."/>
            <person name="Manchado M."/>
        </authorList>
    </citation>
    <scope>NUCLEOTIDE SEQUENCE [LARGE SCALE GENOMIC DNA]</scope>
    <source>
        <strain evidence="1">Sse05_10M</strain>
    </source>
</reference>
<evidence type="ECO:0000313" key="2">
    <source>
        <dbReference type="Proteomes" id="UP000693946"/>
    </source>
</evidence>
<gene>
    <name evidence="1" type="ORF">JOB18_009182</name>
</gene>
<comment type="caution">
    <text evidence="1">The sequence shown here is derived from an EMBL/GenBank/DDBJ whole genome shotgun (WGS) entry which is preliminary data.</text>
</comment>
<organism evidence="1 2">
    <name type="scientific">Solea senegalensis</name>
    <name type="common">Senegalese sole</name>
    <dbReference type="NCBI Taxonomy" id="28829"/>
    <lineage>
        <taxon>Eukaryota</taxon>
        <taxon>Metazoa</taxon>
        <taxon>Chordata</taxon>
        <taxon>Craniata</taxon>
        <taxon>Vertebrata</taxon>
        <taxon>Euteleostomi</taxon>
        <taxon>Actinopterygii</taxon>
        <taxon>Neopterygii</taxon>
        <taxon>Teleostei</taxon>
        <taxon>Neoteleostei</taxon>
        <taxon>Acanthomorphata</taxon>
        <taxon>Carangaria</taxon>
        <taxon>Pleuronectiformes</taxon>
        <taxon>Pleuronectoidei</taxon>
        <taxon>Soleidae</taxon>
        <taxon>Solea</taxon>
    </lineage>
</organism>
<name>A0AAV6QDE9_SOLSE</name>
<sequence length="92" mass="10543">MILTLWTKYEFCLKKKINNDIVFLRGVFRQAEVVWTAEVLRRVSGVKRFVLNDFNVIYLDPALRVIPLGASCHSHCRLTGHDGRSCSLQHAA</sequence>
<evidence type="ECO:0000313" key="1">
    <source>
        <dbReference type="EMBL" id="KAG7489319.1"/>
    </source>
</evidence>
<accession>A0AAV6QDE9</accession>
<dbReference type="EMBL" id="JAGKHQ010000017">
    <property type="protein sequence ID" value="KAG7489319.1"/>
    <property type="molecule type" value="Genomic_DNA"/>
</dbReference>
<protein>
    <submittedName>
        <fullName evidence="1">Uncharacterized protein</fullName>
    </submittedName>
</protein>
<dbReference type="AlphaFoldDB" id="A0AAV6QDE9"/>
<dbReference type="Proteomes" id="UP000693946">
    <property type="component" value="Linkage Group LG5"/>
</dbReference>
<proteinExistence type="predicted"/>